<organism evidence="1 2">
    <name type="scientific">Luteipulveratus halotolerans</name>
    <dbReference type="NCBI Taxonomy" id="1631356"/>
    <lineage>
        <taxon>Bacteria</taxon>
        <taxon>Bacillati</taxon>
        <taxon>Actinomycetota</taxon>
        <taxon>Actinomycetes</taxon>
        <taxon>Micrococcales</taxon>
        <taxon>Dermacoccaceae</taxon>
        <taxon>Luteipulveratus</taxon>
    </lineage>
</organism>
<evidence type="ECO:0000313" key="1">
    <source>
        <dbReference type="EMBL" id="KNX39381.1"/>
    </source>
</evidence>
<accession>A0A0L6CNM1</accession>
<name>A0A0L6CNM1_9MICO</name>
<sequence>MPPSFAAVVEGHQPEGGVEGSDWLRDLPRLVHECAEEWGLTPTGPVMHGVCAVVVPCLHDDAPVVLKVTWPHPEAAYEHLALRAWDGEGAVRLVAADPSRWALLLEPLDASRDLSAVGVDESCRVIGSLLRRLDRPALPQLVRLSDECSRWSTKLADHPHALPRRIADRAVALLRQLAVVDGVDDRLVHADLHDANVLAGGREPWLAIDPKPVAGVPEYAVAPLMWNRADEAMSASSTRNHLRRRLEIACAAGDLDVALARDWTFVRCAINALDEASEPDPDADWMSAQIAICKAMQD</sequence>
<dbReference type="STRING" id="1631356.VV01_10790"/>
<gene>
    <name evidence="1" type="ORF">VV01_10790</name>
</gene>
<dbReference type="InterPro" id="IPR006748">
    <property type="entry name" value="NH2Glyco/OHUrea_AB-resist_kin"/>
</dbReference>
<keyword evidence="2" id="KW-1185">Reference proteome</keyword>
<reference evidence="2" key="1">
    <citation type="submission" date="2015-03" db="EMBL/GenBank/DDBJ databases">
        <title>Luteipulveratus halotolerans sp. nov., a novel actinobacterium (Dermacoccaceae) from Sarawak, Malaysia.</title>
        <authorList>
            <person name="Juboi H."/>
            <person name="Basik A."/>
            <person name="Shamsul S.S."/>
            <person name="Arnold P."/>
            <person name="Schmitt E.K."/>
            <person name="Sanglier J.-J."/>
            <person name="Yeo T."/>
        </authorList>
    </citation>
    <scope>NUCLEOTIDE SEQUENCE [LARGE SCALE GENOMIC DNA]</scope>
    <source>
        <strain evidence="2">C296001</strain>
    </source>
</reference>
<evidence type="ECO:0000313" key="2">
    <source>
        <dbReference type="Proteomes" id="UP000037397"/>
    </source>
</evidence>
<proteinExistence type="predicted"/>
<dbReference type="AlphaFoldDB" id="A0A0L6CNM1"/>
<dbReference type="InterPro" id="IPR011009">
    <property type="entry name" value="Kinase-like_dom_sf"/>
</dbReference>
<dbReference type="Proteomes" id="UP000037397">
    <property type="component" value="Unassembled WGS sequence"/>
</dbReference>
<evidence type="ECO:0008006" key="3">
    <source>
        <dbReference type="Google" id="ProtNLM"/>
    </source>
</evidence>
<dbReference type="GO" id="GO:0016773">
    <property type="term" value="F:phosphotransferase activity, alcohol group as acceptor"/>
    <property type="evidence" value="ECO:0007669"/>
    <property type="project" value="InterPro"/>
</dbReference>
<dbReference type="GO" id="GO:0019748">
    <property type="term" value="P:secondary metabolic process"/>
    <property type="evidence" value="ECO:0007669"/>
    <property type="project" value="InterPro"/>
</dbReference>
<dbReference type="Pfam" id="PF04655">
    <property type="entry name" value="APH_6_hur"/>
    <property type="match status" value="1"/>
</dbReference>
<comment type="caution">
    <text evidence="1">The sequence shown here is derived from an EMBL/GenBank/DDBJ whole genome shotgun (WGS) entry which is preliminary data.</text>
</comment>
<dbReference type="PATRIC" id="fig|1631356.3.peg.2105"/>
<dbReference type="EMBL" id="LAIR01000002">
    <property type="protein sequence ID" value="KNX39381.1"/>
    <property type="molecule type" value="Genomic_DNA"/>
</dbReference>
<dbReference type="SUPFAM" id="SSF56112">
    <property type="entry name" value="Protein kinase-like (PK-like)"/>
    <property type="match status" value="1"/>
</dbReference>
<dbReference type="OrthoDB" id="3638028at2"/>
<protein>
    <recommendedName>
        <fullName evidence="3">Kinase</fullName>
    </recommendedName>
</protein>